<gene>
    <name evidence="2" type="ORF">GCM10023175_20960</name>
</gene>
<reference evidence="3" key="1">
    <citation type="journal article" date="2019" name="Int. J. Syst. Evol. Microbiol.">
        <title>The Global Catalogue of Microorganisms (GCM) 10K type strain sequencing project: providing services to taxonomists for standard genome sequencing and annotation.</title>
        <authorList>
            <consortium name="The Broad Institute Genomics Platform"/>
            <consortium name="The Broad Institute Genome Sequencing Center for Infectious Disease"/>
            <person name="Wu L."/>
            <person name="Ma J."/>
        </authorList>
    </citation>
    <scope>NUCLEOTIDE SEQUENCE [LARGE SCALE GENOMIC DNA]</scope>
    <source>
        <strain evidence="3">JCM 17906</strain>
    </source>
</reference>
<sequence length="141" mass="14874">MALRVAAPDVLTWRAAAAGRWDEWLTAQDRGKRELHVTVQNKVTPEAARGLLRDLEGRPEETTRVVALALWRYDGGPWIPVRTHPYSGVAPEVGAGVPVDTGDTGSAGAIAAATPITAVNPTTAAATDAPTTTTGRRARRG</sequence>
<name>A0ABP8RNQ2_9PSEU</name>
<evidence type="ECO:0000256" key="1">
    <source>
        <dbReference type="SAM" id="MobiDB-lite"/>
    </source>
</evidence>
<evidence type="ECO:0000313" key="3">
    <source>
        <dbReference type="Proteomes" id="UP001501598"/>
    </source>
</evidence>
<dbReference type="Pfam" id="PF13563">
    <property type="entry name" value="2_5_RNA_ligase2"/>
    <property type="match status" value="1"/>
</dbReference>
<comment type="caution">
    <text evidence="2">The sequence shown here is derived from an EMBL/GenBank/DDBJ whole genome shotgun (WGS) entry which is preliminary data.</text>
</comment>
<protein>
    <submittedName>
        <fullName evidence="2">Uncharacterized protein</fullName>
    </submittedName>
</protein>
<dbReference type="EMBL" id="BAABGT010000027">
    <property type="protein sequence ID" value="GAA4543758.1"/>
    <property type="molecule type" value="Genomic_DNA"/>
</dbReference>
<proteinExistence type="predicted"/>
<accession>A0ABP8RNQ2</accession>
<organism evidence="2 3">
    <name type="scientific">Pseudonocardia xishanensis</name>
    <dbReference type="NCBI Taxonomy" id="630995"/>
    <lineage>
        <taxon>Bacteria</taxon>
        <taxon>Bacillati</taxon>
        <taxon>Actinomycetota</taxon>
        <taxon>Actinomycetes</taxon>
        <taxon>Pseudonocardiales</taxon>
        <taxon>Pseudonocardiaceae</taxon>
        <taxon>Pseudonocardia</taxon>
    </lineage>
</organism>
<keyword evidence="3" id="KW-1185">Reference proteome</keyword>
<evidence type="ECO:0000313" key="2">
    <source>
        <dbReference type="EMBL" id="GAA4543758.1"/>
    </source>
</evidence>
<feature type="compositionally biased region" description="Low complexity" evidence="1">
    <location>
        <begin position="122"/>
        <end position="135"/>
    </location>
</feature>
<dbReference type="Proteomes" id="UP001501598">
    <property type="component" value="Unassembled WGS sequence"/>
</dbReference>
<feature type="region of interest" description="Disordered" evidence="1">
    <location>
        <begin position="122"/>
        <end position="141"/>
    </location>
</feature>